<feature type="transmembrane region" description="Helical" evidence="6">
    <location>
        <begin position="221"/>
        <end position="245"/>
    </location>
</feature>
<feature type="region of interest" description="Disordered" evidence="5">
    <location>
        <begin position="273"/>
        <end position="292"/>
    </location>
</feature>
<dbReference type="GO" id="GO:0030054">
    <property type="term" value="C:cell junction"/>
    <property type="evidence" value="ECO:0007669"/>
    <property type="project" value="TreeGrafter"/>
</dbReference>
<keyword evidence="6" id="KW-0472">Membrane</keyword>
<keyword evidence="7" id="KW-0732">Signal</keyword>
<dbReference type="EC" id="3.1.3.48" evidence="1"/>
<evidence type="ECO:0000256" key="5">
    <source>
        <dbReference type="SAM" id="MobiDB-lite"/>
    </source>
</evidence>
<organism evidence="9 10">
    <name type="scientific">Geodia barretti</name>
    <name type="common">Barrett's horny sponge</name>
    <dbReference type="NCBI Taxonomy" id="519541"/>
    <lineage>
        <taxon>Eukaryota</taxon>
        <taxon>Metazoa</taxon>
        <taxon>Porifera</taxon>
        <taxon>Demospongiae</taxon>
        <taxon>Heteroscleromorpha</taxon>
        <taxon>Tetractinellida</taxon>
        <taxon>Astrophorina</taxon>
        <taxon>Geodiidae</taxon>
        <taxon>Geodia</taxon>
    </lineage>
</organism>
<dbReference type="EMBL" id="CASHTH010000268">
    <property type="protein sequence ID" value="CAI7996218.1"/>
    <property type="molecule type" value="Genomic_DNA"/>
</dbReference>
<dbReference type="PRINTS" id="PR00700">
    <property type="entry name" value="PRTYPHPHTASE"/>
</dbReference>
<sequence>MSFFGRDHKTLWRRWVLARLLWLILAVSLGQSAAHEKVHERQEKGQFLRPLLTSSEAESDILSSDVDADHERFSRETGSGSGDDPLTPSYTPSVYIELTLQIAPDKYERSKETILMILETYLDATTTLRKRATSGGNTSIVLELDREKSSNATTVLRVFVVDSESGDLNIDATSDLYDALLADRVAFYKDIKDKTTIVVLDVQFIRDPSAGIPLKSSSLKWWDILMIALGCVAAATCPLLLVLAFCCRWFTRRREDEEKEGLLTRDAQLLDDTAPQVQTNQPRVAGGGLRERASVNNNNEDVYSDWERRDHVRRVARVGFQSRVQVQSHPLGQDEIETLLQNPATLRKEYSSIPSNLATMADVPPGAEEKNRYKDILPNPQTRVSLFLKFAVANSDYINANFIRGLQDSERAYIAAQGPLPWTVDDFWRMVWEQKTSVIVMVTGLEERRIVKCAQYWPDPHVTLTANYGDLNVTLKKRVTTNPNYTVSHFHVTHREKLVSREVTHFWFTAWPDHGVPSSTEPALQFLSHIRSHAQDIPAPIIVHCRWARHEYRSCSMRDTWFSLLLIT</sequence>
<evidence type="ECO:0000256" key="6">
    <source>
        <dbReference type="SAM" id="Phobius"/>
    </source>
</evidence>
<keyword evidence="2" id="KW-0378">Hydrolase</keyword>
<feature type="active site" description="Phosphocysteine intermediate" evidence="4">
    <location>
        <position position="545"/>
    </location>
</feature>
<comment type="caution">
    <text evidence="9">The sequence shown here is derived from an EMBL/GenBank/DDBJ whole genome shotgun (WGS) entry which is preliminary data.</text>
</comment>
<dbReference type="GO" id="GO:0005886">
    <property type="term" value="C:plasma membrane"/>
    <property type="evidence" value="ECO:0007669"/>
    <property type="project" value="TreeGrafter"/>
</dbReference>
<dbReference type="Proteomes" id="UP001174909">
    <property type="component" value="Unassembled WGS sequence"/>
</dbReference>
<proteinExistence type="predicted"/>
<feature type="signal peptide" evidence="7">
    <location>
        <begin position="1"/>
        <end position="34"/>
    </location>
</feature>
<dbReference type="InterPro" id="IPR000242">
    <property type="entry name" value="PTP_cat"/>
</dbReference>
<feature type="chain" id="PRO_5041436147" description="protein-tyrosine-phosphatase" evidence="7">
    <location>
        <begin position="35"/>
        <end position="568"/>
    </location>
</feature>
<keyword evidence="3" id="KW-0904">Protein phosphatase</keyword>
<dbReference type="Pfam" id="PF00102">
    <property type="entry name" value="Y_phosphatase"/>
    <property type="match status" value="1"/>
</dbReference>
<feature type="domain" description="Tyrosine-protein phosphatase" evidence="8">
    <location>
        <begin position="365"/>
        <end position="545"/>
    </location>
</feature>
<evidence type="ECO:0000259" key="8">
    <source>
        <dbReference type="PROSITE" id="PS50055"/>
    </source>
</evidence>
<dbReference type="GO" id="GO:0004725">
    <property type="term" value="F:protein tyrosine phosphatase activity"/>
    <property type="evidence" value="ECO:0007669"/>
    <property type="project" value="UniProtKB-EC"/>
</dbReference>
<dbReference type="Gene3D" id="3.90.190.10">
    <property type="entry name" value="Protein tyrosine phosphatase superfamily"/>
    <property type="match status" value="1"/>
</dbReference>
<dbReference type="AlphaFoldDB" id="A0AA35QXN8"/>
<keyword evidence="10" id="KW-1185">Reference proteome</keyword>
<evidence type="ECO:0000256" key="3">
    <source>
        <dbReference type="ARBA" id="ARBA00022912"/>
    </source>
</evidence>
<dbReference type="GO" id="GO:0005829">
    <property type="term" value="C:cytosol"/>
    <property type="evidence" value="ECO:0007669"/>
    <property type="project" value="TreeGrafter"/>
</dbReference>
<accession>A0AA35QXN8</accession>
<dbReference type="SUPFAM" id="SSF52799">
    <property type="entry name" value="(Phosphotyrosine protein) phosphatases II"/>
    <property type="match status" value="1"/>
</dbReference>
<protein>
    <recommendedName>
        <fullName evidence="1">protein-tyrosine-phosphatase</fullName>
        <ecNumber evidence="1">3.1.3.48</ecNumber>
    </recommendedName>
</protein>
<evidence type="ECO:0000256" key="2">
    <source>
        <dbReference type="ARBA" id="ARBA00022801"/>
    </source>
</evidence>
<reference evidence="9" key="1">
    <citation type="submission" date="2023-03" db="EMBL/GenBank/DDBJ databases">
        <authorList>
            <person name="Steffen K."/>
            <person name="Cardenas P."/>
        </authorList>
    </citation>
    <scope>NUCLEOTIDE SEQUENCE</scope>
</reference>
<dbReference type="PROSITE" id="PS50055">
    <property type="entry name" value="TYR_PHOSPHATASE_PTP"/>
    <property type="match status" value="1"/>
</dbReference>
<dbReference type="PANTHER" id="PTHR46198:SF4">
    <property type="entry name" value="PROTEIN-TYROSINE-PHOSPHATASE"/>
    <property type="match status" value="1"/>
</dbReference>
<dbReference type="InterPro" id="IPR029021">
    <property type="entry name" value="Prot-tyrosine_phosphatase-like"/>
</dbReference>
<evidence type="ECO:0000256" key="7">
    <source>
        <dbReference type="SAM" id="SignalP"/>
    </source>
</evidence>
<feature type="region of interest" description="Disordered" evidence="5">
    <location>
        <begin position="62"/>
        <end position="88"/>
    </location>
</feature>
<dbReference type="SMART" id="SM00194">
    <property type="entry name" value="PTPc"/>
    <property type="match status" value="1"/>
</dbReference>
<name>A0AA35QXN8_GEOBA</name>
<dbReference type="PANTHER" id="PTHR46198">
    <property type="entry name" value="PROTEIN-TYROSINE-PHOSPHATASE"/>
    <property type="match status" value="1"/>
</dbReference>
<evidence type="ECO:0000313" key="9">
    <source>
        <dbReference type="EMBL" id="CAI7996218.1"/>
    </source>
</evidence>
<evidence type="ECO:0000313" key="10">
    <source>
        <dbReference type="Proteomes" id="UP001174909"/>
    </source>
</evidence>
<keyword evidence="6" id="KW-0812">Transmembrane</keyword>
<evidence type="ECO:0000256" key="1">
    <source>
        <dbReference type="ARBA" id="ARBA00013064"/>
    </source>
</evidence>
<dbReference type="GO" id="GO:0007165">
    <property type="term" value="P:signal transduction"/>
    <property type="evidence" value="ECO:0007669"/>
    <property type="project" value="TreeGrafter"/>
</dbReference>
<dbReference type="InterPro" id="IPR008356">
    <property type="entry name" value="Tyr_Pase_KIM-con"/>
</dbReference>
<dbReference type="GO" id="GO:0019901">
    <property type="term" value="F:protein kinase binding"/>
    <property type="evidence" value="ECO:0007669"/>
    <property type="project" value="TreeGrafter"/>
</dbReference>
<evidence type="ECO:0000256" key="4">
    <source>
        <dbReference type="PIRSR" id="PIRSR608356-50"/>
    </source>
</evidence>
<gene>
    <name evidence="9" type="ORF">GBAR_LOCUS1835</name>
</gene>
<keyword evidence="6" id="KW-1133">Transmembrane helix</keyword>